<evidence type="ECO:0000313" key="1">
    <source>
        <dbReference type="EMBL" id="KAL0118031.1"/>
    </source>
</evidence>
<reference evidence="1 2" key="1">
    <citation type="submission" date="2023-03" db="EMBL/GenBank/DDBJ databases">
        <title>High recombination rates correlate with genetic variation in Cardiocondyla obscurior ants.</title>
        <authorList>
            <person name="Errbii M."/>
        </authorList>
    </citation>
    <scope>NUCLEOTIDE SEQUENCE [LARGE SCALE GENOMIC DNA]</scope>
    <source>
        <strain evidence="1">Alpha-2009</strain>
        <tissue evidence="1">Whole body</tissue>
    </source>
</reference>
<organism evidence="1 2">
    <name type="scientific">Cardiocondyla obscurior</name>
    <dbReference type="NCBI Taxonomy" id="286306"/>
    <lineage>
        <taxon>Eukaryota</taxon>
        <taxon>Metazoa</taxon>
        <taxon>Ecdysozoa</taxon>
        <taxon>Arthropoda</taxon>
        <taxon>Hexapoda</taxon>
        <taxon>Insecta</taxon>
        <taxon>Pterygota</taxon>
        <taxon>Neoptera</taxon>
        <taxon>Endopterygota</taxon>
        <taxon>Hymenoptera</taxon>
        <taxon>Apocrita</taxon>
        <taxon>Aculeata</taxon>
        <taxon>Formicoidea</taxon>
        <taxon>Formicidae</taxon>
        <taxon>Myrmicinae</taxon>
        <taxon>Cardiocondyla</taxon>
    </lineage>
</organism>
<accession>A0AAW2FTC3</accession>
<keyword evidence="2" id="KW-1185">Reference proteome</keyword>
<gene>
    <name evidence="1" type="ORF">PUN28_009013</name>
</gene>
<dbReference type="EMBL" id="JADYXP020000008">
    <property type="protein sequence ID" value="KAL0118031.1"/>
    <property type="molecule type" value="Genomic_DNA"/>
</dbReference>
<proteinExistence type="predicted"/>
<sequence length="130" mass="15159">MQYLFCFYHCNQLSVKVADDEETKRQMSITSYSTLHGQNTSHNNDTDCYQRPRPSLVFVHACERDARDGARGAISFRPYCACAVIDKRTKRTTEQLQNIRALVKYNYVRDLKKNIKLSVEHKILTKAERP</sequence>
<dbReference type="AlphaFoldDB" id="A0AAW2FTC3"/>
<dbReference type="Proteomes" id="UP001430953">
    <property type="component" value="Unassembled WGS sequence"/>
</dbReference>
<comment type="caution">
    <text evidence="1">The sequence shown here is derived from an EMBL/GenBank/DDBJ whole genome shotgun (WGS) entry which is preliminary data.</text>
</comment>
<protein>
    <submittedName>
        <fullName evidence="1">Uncharacterized protein</fullName>
    </submittedName>
</protein>
<name>A0AAW2FTC3_9HYME</name>
<evidence type="ECO:0000313" key="2">
    <source>
        <dbReference type="Proteomes" id="UP001430953"/>
    </source>
</evidence>